<reference evidence="1" key="1">
    <citation type="journal article" date="2017" name="Science">
        <title>Giant viruses with an expanded complement of translation system components.</title>
        <authorList>
            <person name="Schulz F."/>
            <person name="Yutin N."/>
            <person name="Ivanova N.N."/>
            <person name="Ortega D.R."/>
            <person name="Lee T.K."/>
            <person name="Vierheilig J."/>
            <person name="Daims H."/>
            <person name="Horn M."/>
            <person name="Wagner M."/>
            <person name="Jensen G.J."/>
            <person name="Kyrpides N.C."/>
            <person name="Koonin E.V."/>
            <person name="Woyke T."/>
        </authorList>
    </citation>
    <scope>NUCLEOTIDE SEQUENCE</scope>
    <source>
        <strain evidence="1">KNV1</strain>
    </source>
</reference>
<organism evidence="1">
    <name type="scientific">Klosneuvirus KNV1</name>
    <dbReference type="NCBI Taxonomy" id="1977640"/>
    <lineage>
        <taxon>Viruses</taxon>
        <taxon>Varidnaviria</taxon>
        <taxon>Bamfordvirae</taxon>
        <taxon>Nucleocytoviricota</taxon>
        <taxon>Megaviricetes</taxon>
        <taxon>Imitervirales</taxon>
        <taxon>Mimiviridae</taxon>
        <taxon>Klosneuvirinae</taxon>
        <taxon>Klosneuvirus</taxon>
    </lineage>
</organism>
<proteinExistence type="predicted"/>
<gene>
    <name evidence="1" type="ORF">Klosneuvirus_1_67</name>
</gene>
<dbReference type="EMBL" id="KY684108">
    <property type="protein sequence ID" value="ARF11210.1"/>
    <property type="molecule type" value="Genomic_DNA"/>
</dbReference>
<protein>
    <submittedName>
        <fullName evidence="1">Uncharacterized protein</fullName>
    </submittedName>
</protein>
<sequence length="631" mass="70310">MASLIDPNTHKMEIDNALPKDKRNKVAQQFMIGTGATVKGSLAEEYMKARAFERSSCDGMDENDVHPEIIEWIVDAALNFKPSAEDKAKKSAVMGEIKKLGPLVPLEGGAWKDTRDPAQELPDFDGSVFKNVLYFTADGSKKSYCPTSKDFFRKLYSEILVQGKSSDLKDLKVGLSDRKEFSLDVDRLVRHRMFQITSAPIVHGEPDCDDADGSFEMIDMLQAGAENVVVRDPATKKLMRRGKDGKYVAVGEEDEITKDQLRAAHKCYGTGYQDDKNCKNFMFECLLSQDAGALQACLSKWANDSANNGKSLFELQQEDIKNLHPVLALRILQQFGFRKYRVFDEVAGGQLYKVESVKHWLHNFMATKFDQAEVQKMFHDGKTNTILKYLDLVSQFVNANPAILNKDYSGSSAEAVGKQPVSEYARKLGLNQYIPVTSRSAVSYDFNRLRGYLQAKPMRAPFQLSASNVSFPFGSMMTPGAGVGLLQGGGSKCDYVIKAFTQAGNTTGAQLMEHYLNSIILDLQKKGKTLATKDSDNLKAQLKKLAETETSLIRTLCFIDEYNRLLATLGDYSSKTVTLNEINSCKFAERYNLLDGKYHSTENLLLEVIAKIQNLGGAGDSRKFEPLNLEN</sequence>
<accession>A0A1V0SHK9</accession>
<evidence type="ECO:0000313" key="1">
    <source>
        <dbReference type="EMBL" id="ARF11210.1"/>
    </source>
</evidence>
<name>A0A1V0SHK9_9VIRU</name>